<dbReference type="GO" id="GO:0042371">
    <property type="term" value="P:vitamin K biosynthetic process"/>
    <property type="evidence" value="ECO:0007669"/>
    <property type="project" value="TreeGrafter"/>
</dbReference>
<name>A0A0R1F5G2_9LACO</name>
<reference evidence="9 10" key="1">
    <citation type="journal article" date="2015" name="Genome Announc.">
        <title>Expanding the biotechnology potential of lactobacilli through comparative genomics of 213 strains and associated genera.</title>
        <authorList>
            <person name="Sun Z."/>
            <person name="Harris H.M."/>
            <person name="McCann A."/>
            <person name="Guo C."/>
            <person name="Argimon S."/>
            <person name="Zhang W."/>
            <person name="Yang X."/>
            <person name="Jeffery I.B."/>
            <person name="Cooney J.C."/>
            <person name="Kagawa T.F."/>
            <person name="Liu W."/>
            <person name="Song Y."/>
            <person name="Salvetti E."/>
            <person name="Wrobel A."/>
            <person name="Rasinkangas P."/>
            <person name="Parkhill J."/>
            <person name="Rea M.C."/>
            <person name="O'Sullivan O."/>
            <person name="Ritari J."/>
            <person name="Douillard F.P."/>
            <person name="Paul Ross R."/>
            <person name="Yang R."/>
            <person name="Briner A.E."/>
            <person name="Felis G.E."/>
            <person name="de Vos W.M."/>
            <person name="Barrangou R."/>
            <person name="Klaenhammer T.R."/>
            <person name="Caufield P.W."/>
            <person name="Cui Y."/>
            <person name="Zhang H."/>
            <person name="O'Toole P.W."/>
        </authorList>
    </citation>
    <scope>NUCLEOTIDE SEQUENCE [LARGE SCALE GENOMIC DNA]</scope>
    <source>
        <strain evidence="9 10">DSM 20001</strain>
    </source>
</reference>
<dbReference type="GO" id="GO:0016020">
    <property type="term" value="C:membrane"/>
    <property type="evidence" value="ECO:0007669"/>
    <property type="project" value="UniProtKB-SubCell"/>
</dbReference>
<dbReference type="PATRIC" id="fig|913848.6.peg.1128"/>
<organism evidence="9 10">
    <name type="scientific">Loigolactobacillus coryniformis subsp. coryniformis KCTC 3167 = DSM 20001</name>
    <dbReference type="NCBI Taxonomy" id="913848"/>
    <lineage>
        <taxon>Bacteria</taxon>
        <taxon>Bacillati</taxon>
        <taxon>Bacillota</taxon>
        <taxon>Bacilli</taxon>
        <taxon>Lactobacillales</taxon>
        <taxon>Lactobacillaceae</taxon>
        <taxon>Loigolactobacillus</taxon>
    </lineage>
</organism>
<evidence type="ECO:0000313" key="10">
    <source>
        <dbReference type="Proteomes" id="UP000051181"/>
    </source>
</evidence>
<evidence type="ECO:0000313" key="9">
    <source>
        <dbReference type="EMBL" id="KRK16814.1"/>
    </source>
</evidence>
<evidence type="ECO:0000256" key="7">
    <source>
        <dbReference type="ARBA" id="ARBA00023136"/>
    </source>
</evidence>
<dbReference type="PANTHER" id="PTHR13929:SF0">
    <property type="entry name" value="UBIA PRENYLTRANSFERASE DOMAIN-CONTAINING PROTEIN 1"/>
    <property type="match status" value="1"/>
</dbReference>
<dbReference type="NCBIfam" id="NF004752">
    <property type="entry name" value="PRK06080.1-4"/>
    <property type="match status" value="1"/>
</dbReference>
<evidence type="ECO:0000256" key="8">
    <source>
        <dbReference type="SAM" id="Phobius"/>
    </source>
</evidence>
<dbReference type="Proteomes" id="UP000051181">
    <property type="component" value="Unassembled WGS sequence"/>
</dbReference>
<feature type="transmembrane region" description="Helical" evidence="8">
    <location>
        <begin position="123"/>
        <end position="141"/>
    </location>
</feature>
<dbReference type="AlphaFoldDB" id="A0A0R1F5G2"/>
<dbReference type="InterPro" id="IPR044878">
    <property type="entry name" value="UbiA_sf"/>
</dbReference>
<evidence type="ECO:0000256" key="4">
    <source>
        <dbReference type="ARBA" id="ARBA00022679"/>
    </source>
</evidence>
<dbReference type="Pfam" id="PF01040">
    <property type="entry name" value="UbiA"/>
    <property type="match status" value="1"/>
</dbReference>
<accession>A0A0R1F5G2</accession>
<comment type="caution">
    <text evidence="9">The sequence shown here is derived from an EMBL/GenBank/DDBJ whole genome shotgun (WGS) entry which is preliminary data.</text>
</comment>
<keyword evidence="6 8" id="KW-1133">Transmembrane helix</keyword>
<evidence type="ECO:0000256" key="6">
    <source>
        <dbReference type="ARBA" id="ARBA00022989"/>
    </source>
</evidence>
<proteinExistence type="predicted"/>
<dbReference type="InterPro" id="IPR000537">
    <property type="entry name" value="UbiA_prenyltransferase"/>
</dbReference>
<dbReference type="CDD" id="cd13962">
    <property type="entry name" value="PT_UbiA_UBIAD1"/>
    <property type="match status" value="1"/>
</dbReference>
<keyword evidence="3" id="KW-0474">Menaquinone biosynthesis</keyword>
<feature type="transmembrane region" description="Helical" evidence="8">
    <location>
        <begin position="153"/>
        <end position="173"/>
    </location>
</feature>
<comment type="subcellular location">
    <subcellularLocation>
        <location evidence="1">Membrane</location>
        <topology evidence="1">Multi-pass membrane protein</topology>
    </subcellularLocation>
</comment>
<keyword evidence="4 9" id="KW-0808">Transferase</keyword>
<dbReference type="Gene3D" id="1.10.357.140">
    <property type="entry name" value="UbiA prenyltransferase"/>
    <property type="match status" value="1"/>
</dbReference>
<evidence type="ECO:0000256" key="3">
    <source>
        <dbReference type="ARBA" id="ARBA00022428"/>
    </source>
</evidence>
<feature type="transmembrane region" description="Helical" evidence="8">
    <location>
        <begin position="98"/>
        <end position="117"/>
    </location>
</feature>
<dbReference type="GO" id="GO:0004659">
    <property type="term" value="F:prenyltransferase activity"/>
    <property type="evidence" value="ECO:0007669"/>
    <property type="project" value="InterPro"/>
</dbReference>
<feature type="transmembrane region" description="Helical" evidence="8">
    <location>
        <begin position="300"/>
        <end position="320"/>
    </location>
</feature>
<protein>
    <submittedName>
        <fullName evidence="9">Prenyltransferase</fullName>
    </submittedName>
</protein>
<dbReference type="GO" id="GO:0009234">
    <property type="term" value="P:menaquinone biosynthetic process"/>
    <property type="evidence" value="ECO:0007669"/>
    <property type="project" value="UniProtKB-UniPathway"/>
</dbReference>
<sequence>MNNETTVKPMTFKLFLEFIRLNAKTASAIPFILGLLYSIYYFQSVDWLNSLIYFIAQMAIAFFVTGFNNVQDYKLAVDQHYRDTYNIIGREHLSPRRALNLMLAFLVVACGLGLILVWRTNLLLLFMGGAGIFVTIFYTFGPIPFSRFPLGELLSGVAEGFGVFFITIYVNVAPERLLGLFFDWPRFMINGNLLTLIILVLVGLPNIFTVANVMFADNMSDLPQDIRNQRYTLPYYLGIKRALWLYDALLYLCFASVTVSAILRLLPPESLLVWLVLPQIRKNSRIFHREQIKETTFETAIQNLMLFQGVQILALVVAILRTQVFG</sequence>
<feature type="transmembrane region" description="Helical" evidence="8">
    <location>
        <begin position="193"/>
        <end position="215"/>
    </location>
</feature>
<feature type="transmembrane region" description="Helical" evidence="8">
    <location>
        <begin position="21"/>
        <end position="41"/>
    </location>
</feature>
<dbReference type="eggNOG" id="COG1575">
    <property type="taxonomic scope" value="Bacteria"/>
</dbReference>
<dbReference type="PANTHER" id="PTHR13929">
    <property type="entry name" value="1,4-DIHYDROXY-2-NAPHTHOATE OCTAPRENYLTRANSFERASE"/>
    <property type="match status" value="1"/>
</dbReference>
<feature type="transmembrane region" description="Helical" evidence="8">
    <location>
        <begin position="243"/>
        <end position="266"/>
    </location>
</feature>
<dbReference type="UniPathway" id="UPA00079"/>
<dbReference type="EMBL" id="AZCN01000028">
    <property type="protein sequence ID" value="KRK16814.1"/>
    <property type="molecule type" value="Genomic_DNA"/>
</dbReference>
<keyword evidence="5 8" id="KW-0812">Transmembrane</keyword>
<evidence type="ECO:0000256" key="2">
    <source>
        <dbReference type="ARBA" id="ARBA00004863"/>
    </source>
</evidence>
<gene>
    <name evidence="9" type="ORF">FD22_GL001095</name>
</gene>
<dbReference type="GeneID" id="65917700"/>
<keyword evidence="7 8" id="KW-0472">Membrane</keyword>
<dbReference type="InterPro" id="IPR026046">
    <property type="entry name" value="UBIAD1"/>
</dbReference>
<feature type="transmembrane region" description="Helical" evidence="8">
    <location>
        <begin position="47"/>
        <end position="67"/>
    </location>
</feature>
<dbReference type="RefSeq" id="WP_003678060.1">
    <property type="nucleotide sequence ID" value="NZ_AZCN01000028.1"/>
</dbReference>
<evidence type="ECO:0000256" key="1">
    <source>
        <dbReference type="ARBA" id="ARBA00004141"/>
    </source>
</evidence>
<comment type="pathway">
    <text evidence="2">Quinol/quinone metabolism; menaquinone biosynthesis.</text>
</comment>
<evidence type="ECO:0000256" key="5">
    <source>
        <dbReference type="ARBA" id="ARBA00022692"/>
    </source>
</evidence>